<feature type="transmembrane region" description="Helical" evidence="2">
    <location>
        <begin position="31"/>
        <end position="49"/>
    </location>
</feature>
<feature type="transmembrane region" description="Helical" evidence="2">
    <location>
        <begin position="6"/>
        <end position="24"/>
    </location>
</feature>
<organism evidence="4 5">
    <name type="scientific">Kingella pumchi</name>
    <dbReference type="NCBI Taxonomy" id="2779506"/>
    <lineage>
        <taxon>Bacteria</taxon>
        <taxon>Pseudomonadati</taxon>
        <taxon>Pseudomonadota</taxon>
        <taxon>Betaproteobacteria</taxon>
        <taxon>Neisseriales</taxon>
        <taxon>Neisseriaceae</taxon>
        <taxon>Kingella</taxon>
    </lineage>
</organism>
<dbReference type="EMBL" id="JAKOOW010000025">
    <property type="protein sequence ID" value="MCG6504261.1"/>
    <property type="molecule type" value="Genomic_DNA"/>
</dbReference>
<dbReference type="GO" id="GO:0016491">
    <property type="term" value="F:oxidoreductase activity"/>
    <property type="evidence" value="ECO:0007669"/>
    <property type="project" value="UniProtKB-KW"/>
</dbReference>
<evidence type="ECO:0000313" key="4">
    <source>
        <dbReference type="EMBL" id="MCG6504261.1"/>
    </source>
</evidence>
<proteinExistence type="inferred from homology"/>
<feature type="transmembrane region" description="Helical" evidence="2">
    <location>
        <begin position="91"/>
        <end position="111"/>
    </location>
</feature>
<sequence length="221" mass="24047">MSFQLIMFYTLAAIILFGALKTVTAKNPVHAALYLVLTFCMSAMMWMLMQAEFLGITLVVVYVGAVMVLFLFVVMMLNIDIEEMRKGFWRNAPAALTVGVLMAVALILILVSPKTNLAAFGPMNDIPADYSNVRDLGSQIYTTYLLPFELAAVLLVLGMVAAIALVHRKSANPKRIDPADQVKVDAKQGRLRMVKMAAVVQTPSAPASGETDDTADSENKA</sequence>
<dbReference type="PANTHER" id="PTHR33269:SF17">
    <property type="entry name" value="NADH-UBIQUINONE OXIDOREDUCTASE CHAIN 6"/>
    <property type="match status" value="1"/>
</dbReference>
<comment type="similarity">
    <text evidence="1 2">Belongs to the complex I subunit 6 family.</text>
</comment>
<evidence type="ECO:0000313" key="5">
    <source>
        <dbReference type="Proteomes" id="UP001298424"/>
    </source>
</evidence>
<keyword evidence="2" id="KW-1003">Cell membrane</keyword>
<reference evidence="4 5" key="1">
    <citation type="submission" date="2022-02" db="EMBL/GenBank/DDBJ databases">
        <title>Genome sequence data of Kingella unionensis sp. nov. strain CICC 24913 (CCUG 75125).</title>
        <authorList>
            <person name="Xiao M."/>
        </authorList>
    </citation>
    <scope>NUCLEOTIDE SEQUENCE [LARGE SCALE GENOMIC DNA]</scope>
    <source>
        <strain evidence="4 5">CICC 24913</strain>
    </source>
</reference>
<name>A0ABS9NN94_9NEIS</name>
<dbReference type="PANTHER" id="PTHR33269">
    <property type="entry name" value="NADH-UBIQUINONE OXIDOREDUCTASE CHAIN 6"/>
    <property type="match status" value="1"/>
</dbReference>
<dbReference type="Proteomes" id="UP001298424">
    <property type="component" value="Unassembled WGS sequence"/>
</dbReference>
<dbReference type="RefSeq" id="WP_238747575.1">
    <property type="nucleotide sequence ID" value="NZ_JAKOOW010000025.1"/>
</dbReference>
<dbReference type="EC" id="7.1.1.-" evidence="2"/>
<keyword evidence="2" id="KW-1133">Transmembrane helix</keyword>
<dbReference type="NCBIfam" id="NF005164">
    <property type="entry name" value="PRK06638.1-4"/>
    <property type="match status" value="1"/>
</dbReference>
<accession>A0ABS9NN94</accession>
<feature type="transmembrane region" description="Helical" evidence="2">
    <location>
        <begin position="144"/>
        <end position="166"/>
    </location>
</feature>
<keyword evidence="2" id="KW-0874">Quinone</keyword>
<comment type="caution">
    <text evidence="4">The sequence shown here is derived from an EMBL/GenBank/DDBJ whole genome shotgun (WGS) entry which is preliminary data.</text>
</comment>
<evidence type="ECO:0000256" key="3">
    <source>
        <dbReference type="SAM" id="MobiDB-lite"/>
    </source>
</evidence>
<keyword evidence="5" id="KW-1185">Reference proteome</keyword>
<dbReference type="Gene3D" id="1.20.120.1200">
    <property type="entry name" value="NADH-ubiquinone/plastoquinone oxidoreductase chain 6, subunit NuoJ"/>
    <property type="match status" value="1"/>
</dbReference>
<keyword evidence="2" id="KW-0520">NAD</keyword>
<evidence type="ECO:0000256" key="1">
    <source>
        <dbReference type="ARBA" id="ARBA00005698"/>
    </source>
</evidence>
<dbReference type="Pfam" id="PF00499">
    <property type="entry name" value="Oxidored_q3"/>
    <property type="match status" value="1"/>
</dbReference>
<gene>
    <name evidence="4" type="ORF">MB824_07115</name>
</gene>
<keyword evidence="2" id="KW-0812">Transmembrane</keyword>
<keyword evidence="4" id="KW-0560">Oxidoreductase</keyword>
<feature type="transmembrane region" description="Helical" evidence="2">
    <location>
        <begin position="55"/>
        <end position="79"/>
    </location>
</feature>
<feature type="region of interest" description="Disordered" evidence="3">
    <location>
        <begin position="200"/>
        <end position="221"/>
    </location>
</feature>
<protein>
    <recommendedName>
        <fullName evidence="2">NADH-quinone oxidoreductase subunit J</fullName>
        <ecNumber evidence="2">7.1.1.-</ecNumber>
    </recommendedName>
</protein>
<comment type="function">
    <text evidence="2">NDH-1 shuttles electrons from NADH, via FMN and iron-sulfur (Fe-S) centers, to quinones in the respiratory chain. Couples the redox reaction to proton translocation (for every two electrons transferred, four hydrogen ions are translocated across the cytoplasmic membrane), and thus conserves the redox energy in a proton gradient.</text>
</comment>
<evidence type="ECO:0000256" key="2">
    <source>
        <dbReference type="RuleBase" id="RU004429"/>
    </source>
</evidence>
<keyword evidence="2" id="KW-0472">Membrane</keyword>
<feature type="compositionally biased region" description="Acidic residues" evidence="3">
    <location>
        <begin position="210"/>
        <end position="221"/>
    </location>
</feature>
<comment type="catalytic activity">
    <reaction evidence="2">
        <text>a quinone + NADH + 5 H(+)(in) = a quinol + NAD(+) + 4 H(+)(out)</text>
        <dbReference type="Rhea" id="RHEA:57888"/>
        <dbReference type="ChEBI" id="CHEBI:15378"/>
        <dbReference type="ChEBI" id="CHEBI:24646"/>
        <dbReference type="ChEBI" id="CHEBI:57540"/>
        <dbReference type="ChEBI" id="CHEBI:57945"/>
        <dbReference type="ChEBI" id="CHEBI:132124"/>
    </reaction>
</comment>
<dbReference type="InterPro" id="IPR042106">
    <property type="entry name" value="Nuo/plastoQ_OxRdtase_6_NuoJ"/>
</dbReference>
<comment type="subcellular location">
    <subcellularLocation>
        <location evidence="2">Cell membrane</location>
        <topology evidence="2">Multi-pass membrane protein</topology>
    </subcellularLocation>
</comment>
<dbReference type="InterPro" id="IPR001457">
    <property type="entry name" value="NADH_UbQ/plastoQ_OxRdtase_su6"/>
</dbReference>